<organism evidence="3 4">
    <name type="scientific">Arthrobacter pigmenti</name>
    <dbReference type="NCBI Taxonomy" id="271432"/>
    <lineage>
        <taxon>Bacteria</taxon>
        <taxon>Bacillati</taxon>
        <taxon>Actinomycetota</taxon>
        <taxon>Actinomycetes</taxon>
        <taxon>Micrococcales</taxon>
        <taxon>Micrococcaceae</taxon>
        <taxon>Arthrobacter</taxon>
    </lineage>
</organism>
<evidence type="ECO:0000313" key="4">
    <source>
        <dbReference type="Proteomes" id="UP000547458"/>
    </source>
</evidence>
<evidence type="ECO:0000313" key="3">
    <source>
        <dbReference type="EMBL" id="NJC24423.1"/>
    </source>
</evidence>
<reference evidence="3 4" key="1">
    <citation type="submission" date="2020-03" db="EMBL/GenBank/DDBJ databases">
        <title>Sequencing the genomes of 1000 actinobacteria strains.</title>
        <authorList>
            <person name="Klenk H.-P."/>
        </authorList>
    </citation>
    <scope>NUCLEOTIDE SEQUENCE [LARGE SCALE GENOMIC DNA]</scope>
    <source>
        <strain evidence="3 4">DSM 16403</strain>
    </source>
</reference>
<dbReference type="PROSITE" id="PS51257">
    <property type="entry name" value="PROKAR_LIPOPROTEIN"/>
    <property type="match status" value="1"/>
</dbReference>
<dbReference type="NCBIfam" id="NF038015">
    <property type="entry name" value="AztD"/>
    <property type="match status" value="1"/>
</dbReference>
<dbReference type="InterPro" id="IPR011044">
    <property type="entry name" value="Quino_amine_DH_bsu"/>
</dbReference>
<dbReference type="InterPro" id="IPR047697">
    <property type="entry name" value="AztD-like"/>
</dbReference>
<protein>
    <recommendedName>
        <fullName evidence="5">Secreted protein</fullName>
    </recommendedName>
</protein>
<name>A0A846RME5_9MICC</name>
<comment type="caution">
    <text evidence="3">The sequence shown here is derived from an EMBL/GenBank/DDBJ whole genome shotgun (WGS) entry which is preliminary data.</text>
</comment>
<gene>
    <name evidence="3" type="ORF">BJ994_003499</name>
</gene>
<dbReference type="Proteomes" id="UP000547458">
    <property type="component" value="Unassembled WGS sequence"/>
</dbReference>
<evidence type="ECO:0000256" key="2">
    <source>
        <dbReference type="SAM" id="SignalP"/>
    </source>
</evidence>
<sequence length="409" mass="42853">MTISSRARGASAIIVSSLLLTACGSGAATEPDPTSTPSPSGTEEATEATPRLVLAYDGGILVLDAGSLEQVGSAELDGFNRLNPAGDGRHVLVSTGDAFEVFDAGTWSEGHGDHDHYYVAEPALTDLAFESEKPGHVVRHDGQTILFHDRSGLVEIFDPGNLAEGLPETEKWTAPDAHHGVAVELSDGTLVTSTGNNDGANGIAVLNGAREVVATEECTGIHGEAVAAEEAVVVGCQSGVLIYDGGEITKVDSPDAYGRIGNQAGSEESPVVLGDYKKDKDAELERPETIALVNTDTKSLQLVDLGTSYSFRSLARGPHGEAIVLGTDGALHVLDPLTGEETAVVPVVEQWEEPLEWQEPRPTVFVQGHTAYVTEPASKRIHAVDLESGEILRSADLPEVPNELTGVTG</sequence>
<dbReference type="AlphaFoldDB" id="A0A846RME5"/>
<feature type="region of interest" description="Disordered" evidence="1">
    <location>
        <begin position="26"/>
        <end position="47"/>
    </location>
</feature>
<dbReference type="SUPFAM" id="SSF50969">
    <property type="entry name" value="YVTN repeat-like/Quinoprotein amine dehydrogenase"/>
    <property type="match status" value="1"/>
</dbReference>
<proteinExistence type="predicted"/>
<evidence type="ECO:0000256" key="1">
    <source>
        <dbReference type="SAM" id="MobiDB-lite"/>
    </source>
</evidence>
<dbReference type="InterPro" id="IPR015943">
    <property type="entry name" value="WD40/YVTN_repeat-like_dom_sf"/>
</dbReference>
<accession>A0A846RME5</accession>
<feature type="compositionally biased region" description="Low complexity" evidence="1">
    <location>
        <begin position="27"/>
        <end position="43"/>
    </location>
</feature>
<dbReference type="RefSeq" id="WP_167995678.1">
    <property type="nucleotide sequence ID" value="NZ_JAATJL010000001.1"/>
</dbReference>
<feature type="signal peptide" evidence="2">
    <location>
        <begin position="1"/>
        <end position="27"/>
    </location>
</feature>
<dbReference type="Gene3D" id="2.130.10.10">
    <property type="entry name" value="YVTN repeat-like/Quinoprotein amine dehydrogenase"/>
    <property type="match status" value="1"/>
</dbReference>
<evidence type="ECO:0008006" key="5">
    <source>
        <dbReference type="Google" id="ProtNLM"/>
    </source>
</evidence>
<keyword evidence="4" id="KW-1185">Reference proteome</keyword>
<keyword evidence="2" id="KW-0732">Signal</keyword>
<feature type="chain" id="PRO_5032942499" description="Secreted protein" evidence="2">
    <location>
        <begin position="28"/>
        <end position="409"/>
    </location>
</feature>
<dbReference type="EMBL" id="JAATJL010000001">
    <property type="protein sequence ID" value="NJC24423.1"/>
    <property type="molecule type" value="Genomic_DNA"/>
</dbReference>